<dbReference type="EMBL" id="WVTA01000016">
    <property type="protein sequence ID" value="KAK3201538.1"/>
    <property type="molecule type" value="Genomic_DNA"/>
</dbReference>
<feature type="coiled-coil region" evidence="2">
    <location>
        <begin position="11"/>
        <end position="38"/>
    </location>
</feature>
<name>A0AAN6LR23_9PLEO</name>
<reference evidence="5 6" key="1">
    <citation type="submission" date="2021-02" db="EMBL/GenBank/DDBJ databases">
        <title>Genome assembly of Pseudopithomyces chartarum.</title>
        <authorList>
            <person name="Jauregui R."/>
            <person name="Singh J."/>
            <person name="Voisey C."/>
        </authorList>
    </citation>
    <scope>NUCLEOTIDE SEQUENCE [LARGE SCALE GENOMIC DNA]</scope>
    <source>
        <strain evidence="5 6">AGR01</strain>
    </source>
</reference>
<evidence type="ECO:0000313" key="5">
    <source>
        <dbReference type="EMBL" id="KAK3201538.1"/>
    </source>
</evidence>
<gene>
    <name evidence="5" type="ORF">GRF29_185g1266629</name>
</gene>
<dbReference type="GO" id="GO:0008270">
    <property type="term" value="F:zinc ion binding"/>
    <property type="evidence" value="ECO:0007669"/>
    <property type="project" value="InterPro"/>
</dbReference>
<protein>
    <recommendedName>
        <fullName evidence="4">Xylanolytic transcriptional activator regulatory domain-containing protein</fullName>
    </recommendedName>
</protein>
<keyword evidence="6" id="KW-1185">Reference proteome</keyword>
<evidence type="ECO:0000256" key="3">
    <source>
        <dbReference type="SAM" id="MobiDB-lite"/>
    </source>
</evidence>
<dbReference type="SMART" id="SM00906">
    <property type="entry name" value="Fungal_trans"/>
    <property type="match status" value="1"/>
</dbReference>
<proteinExistence type="predicted"/>
<feature type="domain" description="Xylanolytic transcriptional activator regulatory" evidence="4">
    <location>
        <begin position="219"/>
        <end position="292"/>
    </location>
</feature>
<feature type="compositionally biased region" description="Low complexity" evidence="3">
    <location>
        <begin position="43"/>
        <end position="58"/>
    </location>
</feature>
<dbReference type="PANTHER" id="PTHR46910:SF5">
    <property type="entry name" value="ZN(II)2CYS6 TRANSCRIPTION FACTOR (EUROFUNG)"/>
    <property type="match status" value="1"/>
</dbReference>
<feature type="region of interest" description="Disordered" evidence="3">
    <location>
        <begin position="39"/>
        <end position="73"/>
    </location>
</feature>
<comment type="caution">
    <text evidence="5">The sequence shown here is derived from an EMBL/GenBank/DDBJ whole genome shotgun (WGS) entry which is preliminary data.</text>
</comment>
<dbReference type="InterPro" id="IPR007219">
    <property type="entry name" value="XnlR_reg_dom"/>
</dbReference>
<accession>A0AAN6LR23</accession>
<evidence type="ECO:0000313" key="6">
    <source>
        <dbReference type="Proteomes" id="UP001280581"/>
    </source>
</evidence>
<sequence length="680" mass="75733">MFHLGTNEKKIDRIEDRLAGIEHVLEALSNKLSNLDLKSEFGQSSQSRSRPSNNRSPRAGSEVNNSTPAPFEGETTINRQSEFARELLEQAVGSTPSIIENAEIKAALTSLQDMVTRQGAYTNTMTTSLSYPFSSKSLVDVDHTKLERPPWELVNEVIDKASVYPTIVESYRSHARVCERQMGVAMSQLDLYLPATYENILALLLGSAHAVELCKPSLCWTMISTAAHLSQNLGYHRYQTMKDDSEEERNAKIHVFWFIYMMDKTLSLRLGRASIIQDWDMSLPYPNIDSDHARFGSLVQQGQKGTEMLLYWIKVAQIQGQAYEKLFSPGGSLRPVDERARIATELVENLNKAWSERGEVNVFDFNFLGIDYGDEDKRMGHPYGATPSERKRLRYVIPASTKLESRGPDMSFREVEEVETSGSFSYIGDIFYHADVVFHYSTCTLIQRAISPDNVTFNRDCLESARAALVAHQRCAAQFNIKGNEDLWSGYIHWAILQAPFTPFIVIFCNSILYCDPSDLNSLSEFVISLESCRTISEGADKLYKMCHLFLQVARLYVEAKTKESLSVAASPSQPNDGNIYTPDSGINLSTMTQFDPYLSALGLMPNATTWAMPEFSGMGAGTSLGAGVEPFPAGSFDATIGSSADVEVSQVPAVACRPERWKGPTAEHLQGFPALANHQ</sequence>
<evidence type="ECO:0000259" key="4">
    <source>
        <dbReference type="SMART" id="SM00906"/>
    </source>
</evidence>
<dbReference type="GO" id="GO:0003677">
    <property type="term" value="F:DNA binding"/>
    <property type="evidence" value="ECO:0007669"/>
    <property type="project" value="InterPro"/>
</dbReference>
<keyword evidence="2" id="KW-0175">Coiled coil</keyword>
<evidence type="ECO:0000256" key="2">
    <source>
        <dbReference type="SAM" id="Coils"/>
    </source>
</evidence>
<keyword evidence="1" id="KW-0539">Nucleus</keyword>
<dbReference type="GO" id="GO:0003700">
    <property type="term" value="F:DNA-binding transcription factor activity"/>
    <property type="evidence" value="ECO:0007669"/>
    <property type="project" value="InterPro"/>
</dbReference>
<dbReference type="PANTHER" id="PTHR46910">
    <property type="entry name" value="TRANSCRIPTION FACTOR PDR1"/>
    <property type="match status" value="1"/>
</dbReference>
<dbReference type="Proteomes" id="UP001280581">
    <property type="component" value="Unassembled WGS sequence"/>
</dbReference>
<dbReference type="CDD" id="cd12148">
    <property type="entry name" value="fungal_TF_MHR"/>
    <property type="match status" value="1"/>
</dbReference>
<dbReference type="InterPro" id="IPR050987">
    <property type="entry name" value="AtrR-like"/>
</dbReference>
<dbReference type="GO" id="GO:0006351">
    <property type="term" value="P:DNA-templated transcription"/>
    <property type="evidence" value="ECO:0007669"/>
    <property type="project" value="InterPro"/>
</dbReference>
<evidence type="ECO:0000256" key="1">
    <source>
        <dbReference type="ARBA" id="ARBA00023242"/>
    </source>
</evidence>
<organism evidence="5 6">
    <name type="scientific">Pseudopithomyces chartarum</name>
    <dbReference type="NCBI Taxonomy" id="1892770"/>
    <lineage>
        <taxon>Eukaryota</taxon>
        <taxon>Fungi</taxon>
        <taxon>Dikarya</taxon>
        <taxon>Ascomycota</taxon>
        <taxon>Pezizomycotina</taxon>
        <taxon>Dothideomycetes</taxon>
        <taxon>Pleosporomycetidae</taxon>
        <taxon>Pleosporales</taxon>
        <taxon>Massarineae</taxon>
        <taxon>Didymosphaeriaceae</taxon>
        <taxon>Pseudopithomyces</taxon>
    </lineage>
</organism>
<dbReference type="AlphaFoldDB" id="A0AAN6LR23"/>
<dbReference type="Pfam" id="PF04082">
    <property type="entry name" value="Fungal_trans"/>
    <property type="match status" value="1"/>
</dbReference>